<proteinExistence type="predicted"/>
<evidence type="ECO:0000256" key="1">
    <source>
        <dbReference type="ARBA" id="ARBA00022898"/>
    </source>
</evidence>
<dbReference type="EMBL" id="CP120682">
    <property type="protein sequence ID" value="WKN39833.1"/>
    <property type="molecule type" value="Genomic_DNA"/>
</dbReference>
<dbReference type="Gene3D" id="3.40.640.10">
    <property type="entry name" value="Type I PLP-dependent aspartate aminotransferase-like (Major domain)"/>
    <property type="match status" value="1"/>
</dbReference>
<dbReference type="InterPro" id="IPR015424">
    <property type="entry name" value="PyrdxlP-dep_Trfase"/>
</dbReference>
<keyword evidence="1" id="KW-0663">Pyridoxal phosphate</keyword>
<dbReference type="Gene3D" id="3.90.1150.10">
    <property type="entry name" value="Aspartate Aminotransferase, domain 1"/>
    <property type="match status" value="1"/>
</dbReference>
<dbReference type="AlphaFoldDB" id="A0AA49JJL5"/>
<gene>
    <name evidence="3" type="ORF">K4G66_14145</name>
</gene>
<evidence type="ECO:0000259" key="2">
    <source>
        <dbReference type="Pfam" id="PF00266"/>
    </source>
</evidence>
<dbReference type="InterPro" id="IPR000192">
    <property type="entry name" value="Aminotrans_V_dom"/>
</dbReference>
<dbReference type="GO" id="GO:0008483">
    <property type="term" value="F:transaminase activity"/>
    <property type="evidence" value="ECO:0007669"/>
    <property type="project" value="UniProtKB-KW"/>
</dbReference>
<dbReference type="PANTHER" id="PTHR43586">
    <property type="entry name" value="CYSTEINE DESULFURASE"/>
    <property type="match status" value="1"/>
</dbReference>
<feature type="domain" description="Aminotransferase class V" evidence="2">
    <location>
        <begin position="55"/>
        <end position="376"/>
    </location>
</feature>
<name>A0AA49JJL5_9BACT</name>
<evidence type="ECO:0000313" key="3">
    <source>
        <dbReference type="EMBL" id="WKN39833.1"/>
    </source>
</evidence>
<reference evidence="3" key="2">
    <citation type="journal article" date="2024" name="Antonie Van Leeuwenhoek">
        <title>Roseihalotalea indica gen. nov., sp. nov., a halophilic Bacteroidetes from mesopelagic Southwest Indian Ocean with higher carbohydrate metabolic potential.</title>
        <authorList>
            <person name="Chen B."/>
            <person name="Zhang M."/>
            <person name="Lin D."/>
            <person name="Ye J."/>
            <person name="Tang K."/>
        </authorList>
    </citation>
    <scope>NUCLEOTIDE SEQUENCE</scope>
    <source>
        <strain evidence="3">TK19036</strain>
    </source>
</reference>
<dbReference type="SUPFAM" id="SSF53383">
    <property type="entry name" value="PLP-dependent transferases"/>
    <property type="match status" value="1"/>
</dbReference>
<reference evidence="3" key="1">
    <citation type="journal article" date="2023" name="Comput. Struct. Biotechnol. J.">
        <title>Discovery of a novel marine Bacteroidetes with a rich repertoire of carbohydrate-active enzymes.</title>
        <authorList>
            <person name="Chen B."/>
            <person name="Liu G."/>
            <person name="Chen Q."/>
            <person name="Wang H."/>
            <person name="Liu L."/>
            <person name="Tang K."/>
        </authorList>
    </citation>
    <scope>NUCLEOTIDE SEQUENCE</scope>
    <source>
        <strain evidence="3">TK19036</strain>
    </source>
</reference>
<dbReference type="InterPro" id="IPR015422">
    <property type="entry name" value="PyrdxlP-dep_Trfase_small"/>
</dbReference>
<accession>A0AA49JJL5</accession>
<sequence length="384" mass="43552">MSSRLTLQRDQFSLPTSLTYLNCAYMAPLLKTVEEAGIIGLQKKRLPTDYGPYEFFDEVTQVRKLFAQLIHAADYQRIAILPAVSYGMAIVAKNLKIQAGDNVIVVGEQFPSSVYPWHKRIAEAKAELRTIRAPVTLKNRGKQWNEQVLEAINAQTCMVAIPHTHWSDGTKFDLMAIRQRTREVGALLVVDGTQSVGALPFHVADIQPDALICAGYKWLMGPYGLTLGYFSEYFDEGEPLEEGWISRYGSEDFTQLVNYQDQYQPKALRYDMGERSNFILIPMMGKALEAVLAWQPERIQEYCQSITDSAIQEMRDLGCWVEDASLRGQHLFGVRLPNHLSLKKLQERLKMAKISVSVRGDSVRVSPYLYNDESDLETLIACLR</sequence>
<keyword evidence="3" id="KW-0808">Transferase</keyword>
<dbReference type="InterPro" id="IPR015421">
    <property type="entry name" value="PyrdxlP-dep_Trfase_major"/>
</dbReference>
<keyword evidence="3" id="KW-0032">Aminotransferase</keyword>
<dbReference type="PANTHER" id="PTHR43586:SF15">
    <property type="entry name" value="BLR3095 PROTEIN"/>
    <property type="match status" value="1"/>
</dbReference>
<dbReference type="Pfam" id="PF00266">
    <property type="entry name" value="Aminotran_5"/>
    <property type="match status" value="1"/>
</dbReference>
<organism evidence="3">
    <name type="scientific">Roseihalotalea indica</name>
    <dbReference type="NCBI Taxonomy" id="2867963"/>
    <lineage>
        <taxon>Bacteria</taxon>
        <taxon>Pseudomonadati</taxon>
        <taxon>Bacteroidota</taxon>
        <taxon>Cytophagia</taxon>
        <taxon>Cytophagales</taxon>
        <taxon>Catalimonadaceae</taxon>
        <taxon>Roseihalotalea</taxon>
    </lineage>
</organism>
<protein>
    <submittedName>
        <fullName evidence="3">Aminotransferase class V-fold PLP-dependent enzyme</fullName>
    </submittedName>
</protein>